<dbReference type="PROSITE" id="PS50113">
    <property type="entry name" value="PAC"/>
    <property type="match status" value="1"/>
</dbReference>
<dbReference type="SUPFAM" id="SSF55874">
    <property type="entry name" value="ATPase domain of HSP90 chaperone/DNA topoisomerase II/histidine kinase"/>
    <property type="match status" value="1"/>
</dbReference>
<dbReference type="InterPro" id="IPR038188">
    <property type="entry name" value="TorS_sensor_sf"/>
</dbReference>
<keyword evidence="6" id="KW-0418">Kinase</keyword>
<keyword evidence="10" id="KW-0472">Membrane</keyword>
<evidence type="ECO:0000259" key="11">
    <source>
        <dbReference type="PROSITE" id="PS50109"/>
    </source>
</evidence>
<feature type="domain" description="HAMP" evidence="14">
    <location>
        <begin position="349"/>
        <end position="401"/>
    </location>
</feature>
<dbReference type="InterPro" id="IPR004358">
    <property type="entry name" value="Sig_transdc_His_kin-like_C"/>
</dbReference>
<dbReference type="SUPFAM" id="SSF55785">
    <property type="entry name" value="PYP-like sensor domain (PAS domain)"/>
    <property type="match status" value="1"/>
</dbReference>
<dbReference type="SMART" id="SM00091">
    <property type="entry name" value="PAS"/>
    <property type="match status" value="1"/>
</dbReference>
<comment type="caution">
    <text evidence="16">The sequence shown here is derived from an EMBL/GenBank/DDBJ whole genome shotgun (WGS) entry which is preliminary data.</text>
</comment>
<dbReference type="Pfam" id="PF00072">
    <property type="entry name" value="Response_reg"/>
    <property type="match status" value="1"/>
</dbReference>
<evidence type="ECO:0000259" key="15">
    <source>
        <dbReference type="PROSITE" id="PS50894"/>
    </source>
</evidence>
<dbReference type="PROSITE" id="PS50110">
    <property type="entry name" value="RESPONSE_REGULATORY"/>
    <property type="match status" value="2"/>
</dbReference>
<dbReference type="Gene3D" id="1.20.120.160">
    <property type="entry name" value="HPT domain"/>
    <property type="match status" value="1"/>
</dbReference>
<dbReference type="InterPro" id="IPR003661">
    <property type="entry name" value="HisK_dim/P_dom"/>
</dbReference>
<feature type="domain" description="PAC" evidence="13">
    <location>
        <begin position="481"/>
        <end position="531"/>
    </location>
</feature>
<dbReference type="SMART" id="SM00387">
    <property type="entry name" value="HATPase_c"/>
    <property type="match status" value="1"/>
</dbReference>
<organism evidence="16 17">
    <name type="scientific">Magnetospirillum sulfuroxidans</name>
    <dbReference type="NCBI Taxonomy" id="611300"/>
    <lineage>
        <taxon>Bacteria</taxon>
        <taxon>Pseudomonadati</taxon>
        <taxon>Pseudomonadota</taxon>
        <taxon>Alphaproteobacteria</taxon>
        <taxon>Rhodospirillales</taxon>
        <taxon>Rhodospirillaceae</taxon>
        <taxon>Magnetospirillum</taxon>
    </lineage>
</organism>
<protein>
    <recommendedName>
        <fullName evidence="3">histidine kinase</fullName>
        <ecNumber evidence="3">2.7.13.3</ecNumber>
    </recommendedName>
</protein>
<dbReference type="SUPFAM" id="SSF47384">
    <property type="entry name" value="Homodimeric domain of signal transducing histidine kinase"/>
    <property type="match status" value="1"/>
</dbReference>
<dbReference type="CDD" id="cd06225">
    <property type="entry name" value="HAMP"/>
    <property type="match status" value="1"/>
</dbReference>
<evidence type="ECO:0000256" key="4">
    <source>
        <dbReference type="ARBA" id="ARBA00022553"/>
    </source>
</evidence>
<evidence type="ECO:0000256" key="6">
    <source>
        <dbReference type="ARBA" id="ARBA00022777"/>
    </source>
</evidence>
<dbReference type="InterPro" id="IPR036641">
    <property type="entry name" value="HPT_dom_sf"/>
</dbReference>
<dbReference type="PROSITE" id="PS50885">
    <property type="entry name" value="HAMP"/>
    <property type="match status" value="1"/>
</dbReference>
<feature type="domain" description="Histidine kinase" evidence="11">
    <location>
        <begin position="549"/>
        <end position="766"/>
    </location>
</feature>
<evidence type="ECO:0000256" key="7">
    <source>
        <dbReference type="ARBA" id="ARBA00023012"/>
    </source>
</evidence>
<dbReference type="InterPro" id="IPR003660">
    <property type="entry name" value="HAMP_dom"/>
</dbReference>
<dbReference type="SMART" id="SM00304">
    <property type="entry name" value="HAMP"/>
    <property type="match status" value="1"/>
</dbReference>
<dbReference type="InterPro" id="IPR035965">
    <property type="entry name" value="PAS-like_dom_sf"/>
</dbReference>
<evidence type="ECO:0000256" key="9">
    <source>
        <dbReference type="PROSITE-ProRule" id="PRU00169"/>
    </source>
</evidence>
<dbReference type="InterPro" id="IPR000700">
    <property type="entry name" value="PAS-assoc_C"/>
</dbReference>
<evidence type="ECO:0000256" key="8">
    <source>
        <dbReference type="PROSITE-ProRule" id="PRU00110"/>
    </source>
</evidence>
<dbReference type="PROSITE" id="PS50894">
    <property type="entry name" value="HPT"/>
    <property type="match status" value="1"/>
</dbReference>
<keyword evidence="10" id="KW-1133">Transmembrane helix</keyword>
<dbReference type="InterPro" id="IPR003594">
    <property type="entry name" value="HATPase_dom"/>
</dbReference>
<evidence type="ECO:0000256" key="10">
    <source>
        <dbReference type="SAM" id="Phobius"/>
    </source>
</evidence>
<dbReference type="InterPro" id="IPR036890">
    <property type="entry name" value="HATPase_C_sf"/>
</dbReference>
<gene>
    <name evidence="16" type="ORF">KEC16_01300</name>
</gene>
<keyword evidence="10" id="KW-0812">Transmembrane</keyword>
<sequence>MARWRKGDEYVDFPADPKPEVAIAAPVDGGKGRCRFGIRAKLLVAVGLLAGMTLLAGWLAWNSYSEVGRLLTAVTRANLPSVAAALKLSEATARLAAAAPALDSSQSQFQRQNNFVALQQQAQRLRNLIEDLEGTSINLPQLQELRTLMVSIGDNVVGRNALVDRRLQQSERSRQQALGLATLDNGVRTLLARKGTDSDLAVVAAASDLLRQAHASRDMDNLGDLRRRYEMVSRHLAEMIDDPRTIDLPLREAARQAITLGNGPENVFELRTRGLMTDVRLLAANEEGRDLVARTSSVVGRIVSETEAAAIANERRAAAALATGRQVMMGIAVVTVMGPLLFIWMYLGRNIVNRLAGLASAMHRIVEGDYHTKVEASGNDEIADMAGELVVFQRALAQLQDSTDALKESEGRLRTILDTSPLALAISRVSDNAILYVNPRWSELFDSSLDTSDGKSAASFYADPRDRDRVVELVRSQGYLADYESRMRRANGLEFWAMMSAAAIDMDGEPAICVSTTDITKRKEQEEALAEAKRTAEDASQAKSLFLATMSHEIRTPMNGVLTMAQLLEDMPLAQEQKEMARVIRDSATALLTIINDILDFSKIESGKLELEIIEMSLSDVIESVAELLAPRAAEKGIGLMTYVDPTLSDLFMGDATRLRQIVTNLAGNAVKFTDKGYVRIAAEPAEVGRVRFTITDTGIGLNGVQQAKLFEPFSQADASISRRYGGTGLGLSICRRLVAMMEGEIGVESLVGSGSSFWFTLPLEQVGEDSANGPDLAGIAVLLLAEGPMAAEILRNYLGHLGAQVAVVASTDGALAAVRAAALAGWNYDVVLMDAGAEHQIRVPMAASLRLAAGDQTTTQVVLMAAHATYPAVAAAVREAGLFATLSKPIRRNSLWRVVGAAANRAFLADETEETTDLSESFTPPTHDEAAAAGCLILVAEDNPTNQVVIRRLMERMGYAIEIVRNGLEAWEHMQIRDYGLLLTDCHMPEMDGYELTARVREWEQESLTRLPIVALTADALSGTATKCLECGMDGFLAKPIDRAQMDSTIRKLLPAAVSLRRRHVAAVEGMAAAPLAAAKAAHAPPPVLDLTPMREIFGAITDDARELLTLFVDTTQPLVEEAVRQLDAGDSELARDATHAAKGAGNSAGCYRFAALCAEIEHLCAEGYLLQARSLAAPMAAAFTEAATEIAAL</sequence>
<keyword evidence="17" id="KW-1185">Reference proteome</keyword>
<dbReference type="PANTHER" id="PTHR45339">
    <property type="entry name" value="HYBRID SIGNAL TRANSDUCTION HISTIDINE KINASE J"/>
    <property type="match status" value="1"/>
</dbReference>
<proteinExistence type="predicted"/>
<dbReference type="NCBIfam" id="TIGR00229">
    <property type="entry name" value="sensory_box"/>
    <property type="match status" value="1"/>
</dbReference>
<dbReference type="CDD" id="cd16922">
    <property type="entry name" value="HATPase_EvgS-ArcB-TorS-like"/>
    <property type="match status" value="1"/>
</dbReference>
<dbReference type="Gene3D" id="3.30.565.10">
    <property type="entry name" value="Histidine kinase-like ATPase, C-terminal domain"/>
    <property type="match status" value="1"/>
</dbReference>
<dbReference type="EMBL" id="JAGTUF010000001">
    <property type="protein sequence ID" value="MBR9970347.1"/>
    <property type="molecule type" value="Genomic_DNA"/>
</dbReference>
<comment type="catalytic activity">
    <reaction evidence="1">
        <text>ATP + protein L-histidine = ADP + protein N-phospho-L-histidine.</text>
        <dbReference type="EC" id="2.7.13.3"/>
    </reaction>
</comment>
<dbReference type="InterPro" id="IPR011006">
    <property type="entry name" value="CheY-like_superfamily"/>
</dbReference>
<dbReference type="Pfam" id="PF21689">
    <property type="entry name" value="TorS_sensor_domain"/>
    <property type="match status" value="1"/>
</dbReference>
<keyword evidence="7" id="KW-0902">Two-component regulatory system</keyword>
<dbReference type="Pfam" id="PF02518">
    <property type="entry name" value="HATPase_c"/>
    <property type="match status" value="1"/>
</dbReference>
<dbReference type="SUPFAM" id="SSF52172">
    <property type="entry name" value="CheY-like"/>
    <property type="match status" value="2"/>
</dbReference>
<dbReference type="Proteomes" id="UP000680714">
    <property type="component" value="Unassembled WGS sequence"/>
</dbReference>
<feature type="modified residue" description="4-aspartylphosphate" evidence="9">
    <location>
        <position position="986"/>
    </location>
</feature>
<evidence type="ECO:0000313" key="17">
    <source>
        <dbReference type="Proteomes" id="UP000680714"/>
    </source>
</evidence>
<dbReference type="InterPro" id="IPR001789">
    <property type="entry name" value="Sig_transdc_resp-reg_receiver"/>
</dbReference>
<dbReference type="Pfam" id="PF00512">
    <property type="entry name" value="HisKA"/>
    <property type="match status" value="1"/>
</dbReference>
<evidence type="ECO:0000259" key="12">
    <source>
        <dbReference type="PROSITE" id="PS50110"/>
    </source>
</evidence>
<dbReference type="InterPro" id="IPR000014">
    <property type="entry name" value="PAS"/>
</dbReference>
<keyword evidence="4 9" id="KW-0597">Phosphoprotein</keyword>
<dbReference type="PRINTS" id="PR00344">
    <property type="entry name" value="BCTRLSENSOR"/>
</dbReference>
<dbReference type="EC" id="2.7.13.3" evidence="3"/>
<dbReference type="PANTHER" id="PTHR45339:SF5">
    <property type="entry name" value="HISTIDINE KINASE"/>
    <property type="match status" value="1"/>
</dbReference>
<dbReference type="CDD" id="cd17546">
    <property type="entry name" value="REC_hyHK_CKI1_RcsC-like"/>
    <property type="match status" value="1"/>
</dbReference>
<dbReference type="InterPro" id="IPR005467">
    <property type="entry name" value="His_kinase_dom"/>
</dbReference>
<dbReference type="PROSITE" id="PS50109">
    <property type="entry name" value="HIS_KIN"/>
    <property type="match status" value="1"/>
</dbReference>
<dbReference type="Gene3D" id="1.20.58.920">
    <property type="match status" value="1"/>
</dbReference>
<keyword evidence="5" id="KW-0808">Transferase</keyword>
<dbReference type="SMART" id="SM00388">
    <property type="entry name" value="HisKA"/>
    <property type="match status" value="1"/>
</dbReference>
<accession>A0ABS5I863</accession>
<dbReference type="Gene3D" id="1.10.287.130">
    <property type="match status" value="1"/>
</dbReference>
<evidence type="ECO:0000259" key="14">
    <source>
        <dbReference type="PROSITE" id="PS50885"/>
    </source>
</evidence>
<dbReference type="SMART" id="SM00448">
    <property type="entry name" value="REC"/>
    <property type="match status" value="2"/>
</dbReference>
<dbReference type="InterPro" id="IPR036097">
    <property type="entry name" value="HisK_dim/P_sf"/>
</dbReference>
<comment type="subcellular location">
    <subcellularLocation>
        <location evidence="2">Membrane</location>
    </subcellularLocation>
</comment>
<dbReference type="Gene3D" id="3.40.50.2300">
    <property type="match status" value="2"/>
</dbReference>
<feature type="modified residue" description="Phosphohistidine" evidence="8">
    <location>
        <position position="1141"/>
    </location>
</feature>
<evidence type="ECO:0000256" key="1">
    <source>
        <dbReference type="ARBA" id="ARBA00000085"/>
    </source>
</evidence>
<name>A0ABS5I863_9PROT</name>
<feature type="transmembrane region" description="Helical" evidence="10">
    <location>
        <begin position="42"/>
        <end position="61"/>
    </location>
</feature>
<feature type="domain" description="Response regulatory" evidence="12">
    <location>
        <begin position="937"/>
        <end position="1055"/>
    </location>
</feature>
<dbReference type="CDD" id="cd00130">
    <property type="entry name" value="PAS"/>
    <property type="match status" value="1"/>
</dbReference>
<dbReference type="InterPro" id="IPR008207">
    <property type="entry name" value="Sig_transdc_His_kin_Hpt_dom"/>
</dbReference>
<dbReference type="Pfam" id="PF00672">
    <property type="entry name" value="HAMP"/>
    <property type="match status" value="1"/>
</dbReference>
<dbReference type="Gene3D" id="3.30.450.20">
    <property type="entry name" value="PAS domain"/>
    <property type="match status" value="1"/>
</dbReference>
<reference evidence="16 17" key="1">
    <citation type="submission" date="2021-04" db="EMBL/GenBank/DDBJ databases">
        <title>Magnetospirillum sulfuroxidans sp. nov., a facultative chemolithoautotrophic sulfur-oxidizing alphaproteobacterium isolated from freshwater sediment and proposals for Paramagetospirillum gen. nov., and Magnetospirillaceae fam. nov.</title>
        <authorList>
            <person name="Koziaeva V."/>
            <person name="Geelhoed J.S."/>
            <person name="Sorokin D.Y."/>
            <person name="Grouzdev D.S."/>
        </authorList>
    </citation>
    <scope>NUCLEOTIDE SEQUENCE [LARGE SCALE GENOMIC DNA]</scope>
    <source>
        <strain evidence="16 17">J10</strain>
    </source>
</reference>
<evidence type="ECO:0000256" key="5">
    <source>
        <dbReference type="ARBA" id="ARBA00022679"/>
    </source>
</evidence>
<dbReference type="Pfam" id="PF01627">
    <property type="entry name" value="Hpt"/>
    <property type="match status" value="1"/>
</dbReference>
<feature type="domain" description="HPt" evidence="15">
    <location>
        <begin position="1102"/>
        <end position="1195"/>
    </location>
</feature>
<dbReference type="CDD" id="cd00082">
    <property type="entry name" value="HisKA"/>
    <property type="match status" value="1"/>
</dbReference>
<evidence type="ECO:0000259" key="13">
    <source>
        <dbReference type="PROSITE" id="PS50113"/>
    </source>
</evidence>
<dbReference type="Gene3D" id="6.10.340.10">
    <property type="match status" value="1"/>
</dbReference>
<feature type="domain" description="Response regulatory" evidence="12">
    <location>
        <begin position="781"/>
        <end position="904"/>
    </location>
</feature>
<dbReference type="Pfam" id="PF13188">
    <property type="entry name" value="PAS_8"/>
    <property type="match status" value="1"/>
</dbReference>
<evidence type="ECO:0000256" key="2">
    <source>
        <dbReference type="ARBA" id="ARBA00004370"/>
    </source>
</evidence>
<evidence type="ECO:0000313" key="16">
    <source>
        <dbReference type="EMBL" id="MBR9970347.1"/>
    </source>
</evidence>
<dbReference type="SUPFAM" id="SSF47226">
    <property type="entry name" value="Histidine-containing phosphotransfer domain, HPT domain"/>
    <property type="match status" value="1"/>
</dbReference>
<dbReference type="SUPFAM" id="SSF158472">
    <property type="entry name" value="HAMP domain-like"/>
    <property type="match status" value="1"/>
</dbReference>
<evidence type="ECO:0000256" key="3">
    <source>
        <dbReference type="ARBA" id="ARBA00012438"/>
    </source>
</evidence>
<feature type="modified residue" description="4-aspartylphosphate" evidence="9">
    <location>
        <position position="835"/>
    </location>
</feature>